<dbReference type="Proteomes" id="UP000565441">
    <property type="component" value="Unassembled WGS sequence"/>
</dbReference>
<accession>A0A8H5HLX5</accession>
<dbReference type="EMBL" id="JAACJP010000003">
    <property type="protein sequence ID" value="KAF5385799.1"/>
    <property type="molecule type" value="Genomic_DNA"/>
</dbReference>
<dbReference type="OrthoDB" id="2900663at2759"/>
<organism evidence="1 2">
    <name type="scientific">Tricholomella constricta</name>
    <dbReference type="NCBI Taxonomy" id="117010"/>
    <lineage>
        <taxon>Eukaryota</taxon>
        <taxon>Fungi</taxon>
        <taxon>Dikarya</taxon>
        <taxon>Basidiomycota</taxon>
        <taxon>Agaricomycotina</taxon>
        <taxon>Agaricomycetes</taxon>
        <taxon>Agaricomycetidae</taxon>
        <taxon>Agaricales</taxon>
        <taxon>Tricholomatineae</taxon>
        <taxon>Lyophyllaceae</taxon>
        <taxon>Tricholomella</taxon>
    </lineage>
</organism>
<protein>
    <submittedName>
        <fullName evidence="1">Uncharacterized protein</fullName>
    </submittedName>
</protein>
<dbReference type="AlphaFoldDB" id="A0A8H5HLX5"/>
<evidence type="ECO:0000313" key="1">
    <source>
        <dbReference type="EMBL" id="KAF5385799.1"/>
    </source>
</evidence>
<reference evidence="1 2" key="1">
    <citation type="journal article" date="2020" name="ISME J.">
        <title>Uncovering the hidden diversity of litter-decomposition mechanisms in mushroom-forming fungi.</title>
        <authorList>
            <person name="Floudas D."/>
            <person name="Bentzer J."/>
            <person name="Ahren D."/>
            <person name="Johansson T."/>
            <person name="Persson P."/>
            <person name="Tunlid A."/>
        </authorList>
    </citation>
    <scope>NUCLEOTIDE SEQUENCE [LARGE SCALE GENOMIC DNA]</scope>
    <source>
        <strain evidence="1 2">CBS 661.87</strain>
    </source>
</reference>
<name>A0A8H5HLX5_9AGAR</name>
<comment type="caution">
    <text evidence="1">The sequence shown here is derived from an EMBL/GenBank/DDBJ whole genome shotgun (WGS) entry which is preliminary data.</text>
</comment>
<keyword evidence="2" id="KW-1185">Reference proteome</keyword>
<evidence type="ECO:0000313" key="2">
    <source>
        <dbReference type="Proteomes" id="UP000565441"/>
    </source>
</evidence>
<proteinExistence type="predicted"/>
<sequence>MISDYDARLDPVLPPELERYIFEIAARSYPGMSVVLALVSRRVQSWIESYMYDKITLSSNDMCRRFLYAIDSRPLSFFAASVKSLCIPGDIHQGDALRVLTACQGVVNLAYWINDCRLRPPPFSLIASLRPERLSVNTRGLYGSTRTLDFTHPFFERVTHLEIVDWPWMAISLVGSRFEHLPKLTHLALDIDRYDGTVIEQLRCVLKACRHLRVLLCLVPSERAIFAASSALACLDDDENGRIAILSDSDVLDNWEGSLTGNCETCQWRYAEEIIEAKRSERFLFDLL</sequence>
<gene>
    <name evidence="1" type="ORF">D9615_002192</name>
</gene>